<protein>
    <submittedName>
        <fullName evidence="1">Uncharacterized protein</fullName>
    </submittedName>
</protein>
<dbReference type="Gramene" id="BGIOSGA019298-TA">
    <property type="protein sequence ID" value="BGIOSGA019298-PA"/>
    <property type="gene ID" value="BGIOSGA019298"/>
</dbReference>
<reference evidence="1 2" key="1">
    <citation type="journal article" date="2005" name="PLoS Biol.">
        <title>The genomes of Oryza sativa: a history of duplications.</title>
        <authorList>
            <person name="Yu J."/>
            <person name="Wang J."/>
            <person name="Lin W."/>
            <person name="Li S."/>
            <person name="Li H."/>
            <person name="Zhou J."/>
            <person name="Ni P."/>
            <person name="Dong W."/>
            <person name="Hu S."/>
            <person name="Zeng C."/>
            <person name="Zhang J."/>
            <person name="Zhang Y."/>
            <person name="Li R."/>
            <person name="Xu Z."/>
            <person name="Li S."/>
            <person name="Li X."/>
            <person name="Zheng H."/>
            <person name="Cong L."/>
            <person name="Lin L."/>
            <person name="Yin J."/>
            <person name="Geng J."/>
            <person name="Li G."/>
            <person name="Shi J."/>
            <person name="Liu J."/>
            <person name="Lv H."/>
            <person name="Li J."/>
            <person name="Wang J."/>
            <person name="Deng Y."/>
            <person name="Ran L."/>
            <person name="Shi X."/>
            <person name="Wang X."/>
            <person name="Wu Q."/>
            <person name="Li C."/>
            <person name="Ren X."/>
            <person name="Wang J."/>
            <person name="Wang X."/>
            <person name="Li D."/>
            <person name="Liu D."/>
            <person name="Zhang X."/>
            <person name="Ji Z."/>
            <person name="Zhao W."/>
            <person name="Sun Y."/>
            <person name="Zhang Z."/>
            <person name="Bao J."/>
            <person name="Han Y."/>
            <person name="Dong L."/>
            <person name="Ji J."/>
            <person name="Chen P."/>
            <person name="Wu S."/>
            <person name="Liu J."/>
            <person name="Xiao Y."/>
            <person name="Bu D."/>
            <person name="Tan J."/>
            <person name="Yang L."/>
            <person name="Ye C."/>
            <person name="Zhang J."/>
            <person name="Xu J."/>
            <person name="Zhou Y."/>
            <person name="Yu Y."/>
            <person name="Zhang B."/>
            <person name="Zhuang S."/>
            <person name="Wei H."/>
            <person name="Liu B."/>
            <person name="Lei M."/>
            <person name="Yu H."/>
            <person name="Li Y."/>
            <person name="Xu H."/>
            <person name="Wei S."/>
            <person name="He X."/>
            <person name="Fang L."/>
            <person name="Zhang Z."/>
            <person name="Zhang Y."/>
            <person name="Huang X."/>
            <person name="Su Z."/>
            <person name="Tong W."/>
            <person name="Li J."/>
            <person name="Tong Z."/>
            <person name="Li S."/>
            <person name="Ye J."/>
            <person name="Wang L."/>
            <person name="Fang L."/>
            <person name="Lei T."/>
            <person name="Chen C."/>
            <person name="Chen H."/>
            <person name="Xu Z."/>
            <person name="Li H."/>
            <person name="Huang H."/>
            <person name="Zhang F."/>
            <person name="Xu H."/>
            <person name="Li N."/>
            <person name="Zhao C."/>
            <person name="Li S."/>
            <person name="Dong L."/>
            <person name="Huang Y."/>
            <person name="Li L."/>
            <person name="Xi Y."/>
            <person name="Qi Q."/>
            <person name="Li W."/>
            <person name="Zhang B."/>
            <person name="Hu W."/>
            <person name="Zhang Y."/>
            <person name="Tian X."/>
            <person name="Jiao Y."/>
            <person name="Liang X."/>
            <person name="Jin J."/>
            <person name="Gao L."/>
            <person name="Zheng W."/>
            <person name="Hao B."/>
            <person name="Liu S."/>
            <person name="Wang W."/>
            <person name="Yuan L."/>
            <person name="Cao M."/>
            <person name="McDermott J."/>
            <person name="Samudrala R."/>
            <person name="Wang J."/>
            <person name="Wong G.K."/>
            <person name="Yang H."/>
        </authorList>
    </citation>
    <scope>NUCLEOTIDE SEQUENCE [LARGE SCALE GENOMIC DNA]</scope>
    <source>
        <strain evidence="2">cv. 93-11</strain>
    </source>
</reference>
<accession>A2Y146</accession>
<proteinExistence type="predicted"/>
<dbReference type="EMBL" id="CM000130">
    <property type="protein sequence ID" value="EAY96806.1"/>
    <property type="molecule type" value="Genomic_DNA"/>
</dbReference>
<evidence type="ECO:0000313" key="2">
    <source>
        <dbReference type="Proteomes" id="UP000007015"/>
    </source>
</evidence>
<dbReference type="AlphaFoldDB" id="A2Y146"/>
<keyword evidence="2" id="KW-1185">Reference proteome</keyword>
<name>A2Y146_ORYSI</name>
<organism evidence="1 2">
    <name type="scientific">Oryza sativa subsp. indica</name>
    <name type="common">Rice</name>
    <dbReference type="NCBI Taxonomy" id="39946"/>
    <lineage>
        <taxon>Eukaryota</taxon>
        <taxon>Viridiplantae</taxon>
        <taxon>Streptophyta</taxon>
        <taxon>Embryophyta</taxon>
        <taxon>Tracheophyta</taxon>
        <taxon>Spermatophyta</taxon>
        <taxon>Magnoliopsida</taxon>
        <taxon>Liliopsida</taxon>
        <taxon>Poales</taxon>
        <taxon>Poaceae</taxon>
        <taxon>BOP clade</taxon>
        <taxon>Oryzoideae</taxon>
        <taxon>Oryzeae</taxon>
        <taxon>Oryzinae</taxon>
        <taxon>Oryza</taxon>
        <taxon>Oryza sativa</taxon>
    </lineage>
</organism>
<sequence length="54" mass="6163">MAQQQEGSMPQQQQGMAVAEQTLLLNAMALAIAMPRREQALYRSCRWKKALSWL</sequence>
<evidence type="ECO:0000313" key="1">
    <source>
        <dbReference type="EMBL" id="EAY96806.1"/>
    </source>
</evidence>
<dbReference type="Proteomes" id="UP000007015">
    <property type="component" value="Chromosome 5"/>
</dbReference>
<dbReference type="HOGENOM" id="CLU_3053735_0_0_1"/>
<gene>
    <name evidence="1" type="ORF">OsI_18733</name>
</gene>